<keyword evidence="9" id="KW-0032">Aminotransferase</keyword>
<comment type="pathway">
    <text evidence="1">Amino-acid biosynthesis; L-isoleucine biosynthesis; L-isoleucine from 2-oxobutanoate: step 4/4.</text>
</comment>
<evidence type="ECO:0000256" key="7">
    <source>
        <dbReference type="ARBA" id="ARBA00048798"/>
    </source>
</evidence>
<keyword evidence="10" id="KW-1185">Reference proteome</keyword>
<accession>A0ABQ1JQB6</accession>
<dbReference type="EMBL" id="BMJE01000003">
    <property type="protein sequence ID" value="GGB74600.1"/>
    <property type="molecule type" value="Genomic_DNA"/>
</dbReference>
<protein>
    <recommendedName>
        <fullName evidence="5">branched-chain-amino-acid transaminase</fullName>
        <ecNumber evidence="5">2.6.1.42</ecNumber>
    </recommendedName>
</protein>
<evidence type="ECO:0000256" key="6">
    <source>
        <dbReference type="ARBA" id="ARBA00048212"/>
    </source>
</evidence>
<evidence type="ECO:0000256" key="5">
    <source>
        <dbReference type="ARBA" id="ARBA00013053"/>
    </source>
</evidence>
<evidence type="ECO:0000256" key="4">
    <source>
        <dbReference type="ARBA" id="ARBA00009320"/>
    </source>
</evidence>
<comment type="caution">
    <text evidence="9">The sequence shown here is derived from an EMBL/GenBank/DDBJ whole genome shotgun (WGS) entry which is preliminary data.</text>
</comment>
<dbReference type="SUPFAM" id="SSF56752">
    <property type="entry name" value="D-aminoacid aminotransferase-like PLP-dependent enzymes"/>
    <property type="match status" value="1"/>
</dbReference>
<evidence type="ECO:0000256" key="1">
    <source>
        <dbReference type="ARBA" id="ARBA00004824"/>
    </source>
</evidence>
<dbReference type="Gene3D" id="3.20.10.10">
    <property type="entry name" value="D-amino Acid Aminotransferase, subunit A, domain 2"/>
    <property type="match status" value="1"/>
</dbReference>
<dbReference type="CDD" id="cd00449">
    <property type="entry name" value="PLPDE_IV"/>
    <property type="match status" value="1"/>
</dbReference>
<comment type="pathway">
    <text evidence="3">Amino-acid biosynthesis; L-leucine biosynthesis; L-leucine from 3-methyl-2-oxobutanoate: step 4/4.</text>
</comment>
<evidence type="ECO:0000313" key="9">
    <source>
        <dbReference type="EMBL" id="GGB74600.1"/>
    </source>
</evidence>
<sequence>MINYNGTLTTEATTPLHNNRGFLYGDAVFETLKIVDGKILFLEDHYFRLMASMRILRMEIPMEFTMEYMQEEVIKLVNELSIASSARARLTFYRKQGGFYLPTDNNVAFIITAEALNSAVYELNEEPYEVDLYKDFYVTKQLLSTLKTTNKAIHITGSIYAKENGLQNCFIVNNEKNVIEALQGNLFIVTKGTLVTPPVSDGCLNGIMRKQIIAIAEKMDDITVVERSVSPFELQKADELFITNVIKGIQPVTKYRKKEYGNETAAKLLQKINTQIRLGLV</sequence>
<comment type="pathway">
    <text evidence="2">Amino-acid biosynthesis; L-valine biosynthesis; L-valine from pyruvate: step 4/4.</text>
</comment>
<dbReference type="RefSeq" id="WP_188620465.1">
    <property type="nucleotide sequence ID" value="NZ_BMJE01000003.1"/>
</dbReference>
<dbReference type="EC" id="2.6.1.42" evidence="5"/>
<evidence type="ECO:0000256" key="2">
    <source>
        <dbReference type="ARBA" id="ARBA00004931"/>
    </source>
</evidence>
<gene>
    <name evidence="9" type="ORF">GCM10007424_13160</name>
</gene>
<dbReference type="InterPro" id="IPR036038">
    <property type="entry name" value="Aminotransferase-like"/>
</dbReference>
<dbReference type="Pfam" id="PF01063">
    <property type="entry name" value="Aminotran_4"/>
    <property type="match status" value="1"/>
</dbReference>
<name>A0ABQ1JQB6_9FLAO</name>
<dbReference type="Proteomes" id="UP000615760">
    <property type="component" value="Unassembled WGS sequence"/>
</dbReference>
<evidence type="ECO:0000256" key="8">
    <source>
        <dbReference type="ARBA" id="ARBA00049229"/>
    </source>
</evidence>
<dbReference type="GO" id="GO:0008483">
    <property type="term" value="F:transaminase activity"/>
    <property type="evidence" value="ECO:0007669"/>
    <property type="project" value="UniProtKB-KW"/>
</dbReference>
<proteinExistence type="inferred from homology"/>
<dbReference type="InterPro" id="IPR050571">
    <property type="entry name" value="Class-IV_PLP-Dep_Aminotrnsfr"/>
</dbReference>
<organism evidence="9 10">
    <name type="scientific">Flavobacterium suaedae</name>
    <dbReference type="NCBI Taxonomy" id="1767027"/>
    <lineage>
        <taxon>Bacteria</taxon>
        <taxon>Pseudomonadati</taxon>
        <taxon>Bacteroidota</taxon>
        <taxon>Flavobacteriia</taxon>
        <taxon>Flavobacteriales</taxon>
        <taxon>Flavobacteriaceae</taxon>
        <taxon>Flavobacterium</taxon>
    </lineage>
</organism>
<dbReference type="PANTHER" id="PTHR42743">
    <property type="entry name" value="AMINO-ACID AMINOTRANSFERASE"/>
    <property type="match status" value="1"/>
</dbReference>
<evidence type="ECO:0000256" key="3">
    <source>
        <dbReference type="ARBA" id="ARBA00005072"/>
    </source>
</evidence>
<comment type="catalytic activity">
    <reaction evidence="8">
        <text>L-leucine + 2-oxoglutarate = 4-methyl-2-oxopentanoate + L-glutamate</text>
        <dbReference type="Rhea" id="RHEA:18321"/>
        <dbReference type="ChEBI" id="CHEBI:16810"/>
        <dbReference type="ChEBI" id="CHEBI:17865"/>
        <dbReference type="ChEBI" id="CHEBI:29985"/>
        <dbReference type="ChEBI" id="CHEBI:57427"/>
        <dbReference type="EC" id="2.6.1.42"/>
    </reaction>
</comment>
<reference evidence="10" key="1">
    <citation type="journal article" date="2019" name="Int. J. Syst. Evol. Microbiol.">
        <title>The Global Catalogue of Microorganisms (GCM) 10K type strain sequencing project: providing services to taxonomists for standard genome sequencing and annotation.</title>
        <authorList>
            <consortium name="The Broad Institute Genomics Platform"/>
            <consortium name="The Broad Institute Genome Sequencing Center for Infectious Disease"/>
            <person name="Wu L."/>
            <person name="Ma J."/>
        </authorList>
    </citation>
    <scope>NUCLEOTIDE SEQUENCE [LARGE SCALE GENOMIC DNA]</scope>
    <source>
        <strain evidence="10">CGMCC 1.15461</strain>
    </source>
</reference>
<dbReference type="InterPro" id="IPR043131">
    <property type="entry name" value="BCAT-like_N"/>
</dbReference>
<dbReference type="Gene3D" id="3.30.470.10">
    <property type="match status" value="1"/>
</dbReference>
<dbReference type="InterPro" id="IPR001544">
    <property type="entry name" value="Aminotrans_IV"/>
</dbReference>
<evidence type="ECO:0000313" key="10">
    <source>
        <dbReference type="Proteomes" id="UP000615760"/>
    </source>
</evidence>
<comment type="similarity">
    <text evidence="4">Belongs to the class-IV pyridoxal-phosphate-dependent aminotransferase family.</text>
</comment>
<keyword evidence="9" id="KW-0808">Transferase</keyword>
<dbReference type="InterPro" id="IPR043132">
    <property type="entry name" value="BCAT-like_C"/>
</dbReference>
<comment type="catalytic activity">
    <reaction evidence="6">
        <text>L-valine + 2-oxoglutarate = 3-methyl-2-oxobutanoate + L-glutamate</text>
        <dbReference type="Rhea" id="RHEA:24813"/>
        <dbReference type="ChEBI" id="CHEBI:11851"/>
        <dbReference type="ChEBI" id="CHEBI:16810"/>
        <dbReference type="ChEBI" id="CHEBI:29985"/>
        <dbReference type="ChEBI" id="CHEBI:57762"/>
        <dbReference type="EC" id="2.6.1.42"/>
    </reaction>
</comment>
<comment type="catalytic activity">
    <reaction evidence="7">
        <text>L-isoleucine + 2-oxoglutarate = (S)-3-methyl-2-oxopentanoate + L-glutamate</text>
        <dbReference type="Rhea" id="RHEA:24801"/>
        <dbReference type="ChEBI" id="CHEBI:16810"/>
        <dbReference type="ChEBI" id="CHEBI:29985"/>
        <dbReference type="ChEBI" id="CHEBI:35146"/>
        <dbReference type="ChEBI" id="CHEBI:58045"/>
        <dbReference type="EC" id="2.6.1.42"/>
    </reaction>
</comment>
<dbReference type="PANTHER" id="PTHR42743:SF11">
    <property type="entry name" value="AMINODEOXYCHORISMATE LYASE"/>
    <property type="match status" value="1"/>
</dbReference>